<keyword evidence="13" id="KW-1185">Reference proteome</keyword>
<dbReference type="SUPFAM" id="SSF49503">
    <property type="entry name" value="Cupredoxins"/>
    <property type="match status" value="1"/>
</dbReference>
<keyword evidence="4 9" id="KW-0479">Metal-binding</keyword>
<name>A0A231UXY1_9HYPH</name>
<evidence type="ECO:0000313" key="13">
    <source>
        <dbReference type="Proteomes" id="UP000215405"/>
    </source>
</evidence>
<dbReference type="Gene3D" id="2.60.40.420">
    <property type="entry name" value="Cupredoxins - blue copper proteins"/>
    <property type="match status" value="1"/>
</dbReference>
<dbReference type="InterPro" id="IPR012745">
    <property type="entry name" value="Pseudoazurin"/>
</dbReference>
<comment type="caution">
    <text evidence="12">The sequence shown here is derived from an EMBL/GenBank/DDBJ whole genome shotgun (WGS) entry which is preliminary data.</text>
</comment>
<dbReference type="GO" id="GO:0005507">
    <property type="term" value="F:copper ion binding"/>
    <property type="evidence" value="ECO:0007669"/>
    <property type="project" value="UniProtKB-UniRule"/>
</dbReference>
<comment type="cofactor">
    <cofactor evidence="9">
        <name>Cu cation</name>
        <dbReference type="ChEBI" id="CHEBI:23378"/>
    </cofactor>
    <text evidence="9">Binds 1 copper ion per subunit.</text>
</comment>
<protein>
    <recommendedName>
        <fullName evidence="2 8">Pseudoazurin</fullName>
    </recommendedName>
</protein>
<dbReference type="PROSITE" id="PS00196">
    <property type="entry name" value="COPPER_BLUE"/>
    <property type="match status" value="1"/>
</dbReference>
<dbReference type="AlphaFoldDB" id="A0A231UXY1"/>
<dbReference type="InterPro" id="IPR008972">
    <property type="entry name" value="Cupredoxin"/>
</dbReference>
<dbReference type="PRINTS" id="PR00155">
    <property type="entry name" value="AMICYANIN"/>
</dbReference>
<comment type="subcellular location">
    <subcellularLocation>
        <location evidence="1">Periplasm</location>
    </subcellularLocation>
</comment>
<evidence type="ECO:0000256" key="10">
    <source>
        <dbReference type="SAM" id="SignalP"/>
    </source>
</evidence>
<evidence type="ECO:0000256" key="6">
    <source>
        <dbReference type="ARBA" id="ARBA00022982"/>
    </source>
</evidence>
<dbReference type="Proteomes" id="UP000215405">
    <property type="component" value="Unassembled WGS sequence"/>
</dbReference>
<feature type="signal peptide" evidence="10">
    <location>
        <begin position="1"/>
        <end position="23"/>
    </location>
</feature>
<feature type="binding site" evidence="9">
    <location>
        <position position="109"/>
    </location>
    <ligand>
        <name>Cu cation</name>
        <dbReference type="ChEBI" id="CHEBI:23378"/>
    </ligand>
</feature>
<accession>A0A231UXY1</accession>
<feature type="domain" description="Blue (type 1) copper" evidence="11">
    <location>
        <begin position="28"/>
        <end position="115"/>
    </location>
</feature>
<evidence type="ECO:0000256" key="9">
    <source>
        <dbReference type="PIRSR" id="PIRSR602386-1"/>
    </source>
</evidence>
<feature type="binding site" evidence="9">
    <location>
        <position position="104"/>
    </location>
    <ligand>
        <name>Cu cation</name>
        <dbReference type="ChEBI" id="CHEBI:23378"/>
    </ligand>
</feature>
<dbReference type="GO" id="GO:0042597">
    <property type="term" value="C:periplasmic space"/>
    <property type="evidence" value="ECO:0007669"/>
    <property type="project" value="UniProtKB-SubCell"/>
</dbReference>
<sequence>MAMFARISAAMVIALALAGAATAATVEVEMLNKGEEGTMVFEPAFVRIQPGDTVKFIAADKGHNAESIKGMIPEGAEPFAGKINEEIEVTLEAPGIYGVMCKPHFAMGMVMTIAVGDEAEMPANYLEGRLPPKAKQRLENSLSNL</sequence>
<feature type="chain" id="PRO_5012692027" description="Pseudoazurin" evidence="10">
    <location>
        <begin position="24"/>
        <end position="145"/>
    </location>
</feature>
<evidence type="ECO:0000256" key="1">
    <source>
        <dbReference type="ARBA" id="ARBA00004418"/>
    </source>
</evidence>
<dbReference type="InterPro" id="IPR000923">
    <property type="entry name" value="BlueCu_1"/>
</dbReference>
<feature type="binding site" evidence="9">
    <location>
        <position position="63"/>
    </location>
    <ligand>
        <name>Cu cation</name>
        <dbReference type="ChEBI" id="CHEBI:23378"/>
    </ligand>
</feature>
<dbReference type="GO" id="GO:0009055">
    <property type="term" value="F:electron transfer activity"/>
    <property type="evidence" value="ECO:0007669"/>
    <property type="project" value="InterPro"/>
</dbReference>
<dbReference type="Pfam" id="PF00127">
    <property type="entry name" value="Copper-bind"/>
    <property type="match status" value="1"/>
</dbReference>
<dbReference type="PRINTS" id="PR00156">
    <property type="entry name" value="COPPERBLUE"/>
</dbReference>
<evidence type="ECO:0000256" key="2">
    <source>
        <dbReference type="ARBA" id="ARBA00016984"/>
    </source>
</evidence>
<evidence type="ECO:0000256" key="7">
    <source>
        <dbReference type="ARBA" id="ARBA00023008"/>
    </source>
</evidence>
<proteinExistence type="predicted"/>
<dbReference type="InterPro" id="IPR002386">
    <property type="entry name" value="Amicyanin/Pseudoazurin"/>
</dbReference>
<organism evidence="12 13">
    <name type="scientific">Notoacmeibacter marinus</name>
    <dbReference type="NCBI Taxonomy" id="1876515"/>
    <lineage>
        <taxon>Bacteria</taxon>
        <taxon>Pseudomonadati</taxon>
        <taxon>Pseudomonadota</taxon>
        <taxon>Alphaproteobacteria</taxon>
        <taxon>Hyphomicrobiales</taxon>
        <taxon>Notoacmeibacteraceae</taxon>
        <taxon>Notoacmeibacter</taxon>
    </lineage>
</organism>
<dbReference type="NCBIfam" id="TIGR02375">
    <property type="entry name" value="pseudoazurin"/>
    <property type="match status" value="1"/>
</dbReference>
<dbReference type="InterPro" id="IPR028871">
    <property type="entry name" value="BlueCu_1_BS"/>
</dbReference>
<keyword evidence="5" id="KW-0574">Periplasm</keyword>
<keyword evidence="3" id="KW-0813">Transport</keyword>
<evidence type="ECO:0000313" key="12">
    <source>
        <dbReference type="EMBL" id="OXT00809.1"/>
    </source>
</evidence>
<dbReference type="EMBL" id="NBYO01000002">
    <property type="protein sequence ID" value="OXT00809.1"/>
    <property type="molecule type" value="Genomic_DNA"/>
</dbReference>
<gene>
    <name evidence="12" type="ORF">B7H23_12090</name>
</gene>
<reference evidence="13" key="1">
    <citation type="journal article" date="2017" name="Int. J. Syst. Evol. Microbiol.">
        <title>Notoacmeibacter marinus gen. nov., sp. nov., isolated from the gut of a limpet and proposal of Notoacmeibacteraceae fam. nov. in the order Rhizobiales of the class Alphaproteobacteria.</title>
        <authorList>
            <person name="Huang Z."/>
            <person name="Guo F."/>
            <person name="Lai Q."/>
        </authorList>
    </citation>
    <scope>NUCLEOTIDE SEQUENCE [LARGE SCALE GENOMIC DNA]</scope>
    <source>
        <strain evidence="13">XMTR2A4</strain>
    </source>
</reference>
<keyword evidence="6" id="KW-0249">Electron transport</keyword>
<evidence type="ECO:0000259" key="11">
    <source>
        <dbReference type="Pfam" id="PF00127"/>
    </source>
</evidence>
<dbReference type="InterPro" id="IPR001235">
    <property type="entry name" value="Copper_blue_Plastocyanin"/>
</dbReference>
<evidence type="ECO:0000256" key="8">
    <source>
        <dbReference type="NCBIfam" id="TIGR02375"/>
    </source>
</evidence>
<keyword evidence="10" id="KW-0732">Signal</keyword>
<dbReference type="CDD" id="cd04218">
    <property type="entry name" value="Pseudoazurin"/>
    <property type="match status" value="1"/>
</dbReference>
<keyword evidence="7 9" id="KW-0186">Copper</keyword>
<feature type="binding site" evidence="9">
    <location>
        <position position="101"/>
    </location>
    <ligand>
        <name>Cu cation</name>
        <dbReference type="ChEBI" id="CHEBI:23378"/>
    </ligand>
</feature>
<evidence type="ECO:0000256" key="5">
    <source>
        <dbReference type="ARBA" id="ARBA00022764"/>
    </source>
</evidence>
<evidence type="ECO:0000256" key="4">
    <source>
        <dbReference type="ARBA" id="ARBA00022723"/>
    </source>
</evidence>
<evidence type="ECO:0000256" key="3">
    <source>
        <dbReference type="ARBA" id="ARBA00022448"/>
    </source>
</evidence>